<keyword evidence="4" id="KW-1133">Transmembrane helix</keyword>
<accession>A0A562BP52</accession>
<keyword evidence="4" id="KW-0812">Transmembrane</keyword>
<dbReference type="SUPFAM" id="SSF58104">
    <property type="entry name" value="Methyl-accepting chemotaxis protein (MCP) signaling domain"/>
    <property type="match status" value="1"/>
</dbReference>
<dbReference type="PANTHER" id="PTHR43531:SF11">
    <property type="entry name" value="METHYL-ACCEPTING CHEMOTAXIS PROTEIN 3"/>
    <property type="match status" value="1"/>
</dbReference>
<dbReference type="Gene3D" id="1.10.287.950">
    <property type="entry name" value="Methyl-accepting chemotaxis protein"/>
    <property type="match status" value="1"/>
</dbReference>
<dbReference type="InterPro" id="IPR004089">
    <property type="entry name" value="MCPsignal_dom"/>
</dbReference>
<evidence type="ECO:0000313" key="6">
    <source>
        <dbReference type="EMBL" id="TWG87055.1"/>
    </source>
</evidence>
<evidence type="ECO:0000256" key="4">
    <source>
        <dbReference type="SAM" id="Phobius"/>
    </source>
</evidence>
<dbReference type="EMBL" id="VLJN01000011">
    <property type="protein sequence ID" value="TWG87055.1"/>
    <property type="molecule type" value="Genomic_DNA"/>
</dbReference>
<evidence type="ECO:0000259" key="5">
    <source>
        <dbReference type="PROSITE" id="PS50111"/>
    </source>
</evidence>
<keyword evidence="7" id="KW-1185">Reference proteome</keyword>
<dbReference type="OrthoDB" id="8957422at2"/>
<gene>
    <name evidence="6" type="ORF">L602_001900000580</name>
</gene>
<feature type="transmembrane region" description="Helical" evidence="4">
    <location>
        <begin position="208"/>
        <end position="229"/>
    </location>
</feature>
<sequence>MLQALKLGLPRVRLPAASAMLRRTPLAVRLGAAFVLVYVFGAAAGVTGIVNLVSIRQMTDTLYQRDMRGAIAAERAQAALAQVGHAQLALTMATSSAERDDAASQIDTAMNALDKSLAGIASAAPAQAAALAKERANAGKLMQDYVALLRRQPLDALQFDSSVSVEGHFLAEQLGKLGAMVEDARVRLEAQAAGTVDNVSASQGRAQWITVAMLAAGLAAAALLAWSAARTLLRELGGEPRDAADATRRIAAGDLTESVRSRPAARGSLMDDLAGMRAALADVFARMQQSARHVHAASEDIAIANRDLSDRTGRQLAAVEQAGASIAELGELVRQIQNRANESSTMARQARDAAGSGMAVVRQMHASMTAVQTRSRGISDIVAVLQGIAFQTNLLALNAAVEAARAGAAGRGFSVVAHEVRQLAERSAQSARDIGALLNDTTRDIEAGARLSGDVEQAMDEIERAVVRSHTLAERLNGLAEHQASQIASVRDAISRLDEASQQNAGLVTTMASQADALDVQAAELAADVGRFRF</sequence>
<proteinExistence type="inferred from homology"/>
<dbReference type="PROSITE" id="PS50111">
    <property type="entry name" value="CHEMOTAXIS_TRANSDUC_2"/>
    <property type="match status" value="1"/>
</dbReference>
<keyword evidence="3" id="KW-0807">Transducer</keyword>
<evidence type="ECO:0000256" key="3">
    <source>
        <dbReference type="PROSITE-ProRule" id="PRU00284"/>
    </source>
</evidence>
<evidence type="ECO:0000256" key="2">
    <source>
        <dbReference type="ARBA" id="ARBA00029447"/>
    </source>
</evidence>
<protein>
    <submittedName>
        <fullName evidence="6">Methyl-accepting chemotaxis protein</fullName>
    </submittedName>
</protein>
<feature type="transmembrane region" description="Helical" evidence="4">
    <location>
        <begin position="30"/>
        <end position="55"/>
    </location>
</feature>
<dbReference type="SMART" id="SM00283">
    <property type="entry name" value="MA"/>
    <property type="match status" value="1"/>
</dbReference>
<keyword evidence="4" id="KW-0472">Membrane</keyword>
<dbReference type="InterPro" id="IPR024478">
    <property type="entry name" value="HlyB_4HB_MCP"/>
</dbReference>
<dbReference type="InterPro" id="IPR051310">
    <property type="entry name" value="MCP_chemotaxis"/>
</dbReference>
<dbReference type="AlphaFoldDB" id="A0A562BP52"/>
<dbReference type="GO" id="GO:0016020">
    <property type="term" value="C:membrane"/>
    <property type="evidence" value="ECO:0007669"/>
    <property type="project" value="InterPro"/>
</dbReference>
<name>A0A562BP52_9BURK</name>
<dbReference type="Proteomes" id="UP000318141">
    <property type="component" value="Unassembled WGS sequence"/>
</dbReference>
<organism evidence="6 7">
    <name type="scientific">Cupriavidus gilardii J11</name>
    <dbReference type="NCBI Taxonomy" id="936133"/>
    <lineage>
        <taxon>Bacteria</taxon>
        <taxon>Pseudomonadati</taxon>
        <taxon>Pseudomonadota</taxon>
        <taxon>Betaproteobacteria</taxon>
        <taxon>Burkholderiales</taxon>
        <taxon>Burkholderiaceae</taxon>
        <taxon>Cupriavidus</taxon>
    </lineage>
</organism>
<evidence type="ECO:0000256" key="1">
    <source>
        <dbReference type="ARBA" id="ARBA00022500"/>
    </source>
</evidence>
<evidence type="ECO:0000313" key="7">
    <source>
        <dbReference type="Proteomes" id="UP000318141"/>
    </source>
</evidence>
<dbReference type="PANTHER" id="PTHR43531">
    <property type="entry name" value="PROTEIN ICFG"/>
    <property type="match status" value="1"/>
</dbReference>
<dbReference type="Pfam" id="PF12729">
    <property type="entry name" value="4HB_MCP_1"/>
    <property type="match status" value="1"/>
</dbReference>
<keyword evidence="1" id="KW-0145">Chemotaxis</keyword>
<dbReference type="GO" id="GO:0006935">
    <property type="term" value="P:chemotaxis"/>
    <property type="evidence" value="ECO:0007669"/>
    <property type="project" value="UniProtKB-KW"/>
</dbReference>
<comment type="similarity">
    <text evidence="2">Belongs to the methyl-accepting chemotaxis (MCP) protein family.</text>
</comment>
<comment type="caution">
    <text evidence="6">The sequence shown here is derived from an EMBL/GenBank/DDBJ whole genome shotgun (WGS) entry which is preliminary data.</text>
</comment>
<reference evidence="6 7" key="1">
    <citation type="submission" date="2019-07" db="EMBL/GenBank/DDBJ databases">
        <title>Genome sequencing of lignin-degrading bacterial isolates.</title>
        <authorList>
            <person name="Gladden J."/>
        </authorList>
    </citation>
    <scope>NUCLEOTIDE SEQUENCE [LARGE SCALE GENOMIC DNA]</scope>
    <source>
        <strain evidence="6 7">J11</strain>
    </source>
</reference>
<feature type="domain" description="Methyl-accepting transducer" evidence="5">
    <location>
        <begin position="290"/>
        <end position="519"/>
    </location>
</feature>
<dbReference type="Pfam" id="PF00015">
    <property type="entry name" value="MCPsignal"/>
    <property type="match status" value="1"/>
</dbReference>
<dbReference type="GO" id="GO:0007165">
    <property type="term" value="P:signal transduction"/>
    <property type="evidence" value="ECO:0007669"/>
    <property type="project" value="UniProtKB-KW"/>
</dbReference>